<accession>A0ABX1DMS7</accession>
<reference evidence="2 3" key="1">
    <citation type="submission" date="2020-03" db="EMBL/GenBank/DDBJ databases">
        <title>Whole genome sequencing of clinical and environmental type strains of Ochrobactrum.</title>
        <authorList>
            <person name="Dharne M."/>
        </authorList>
    </citation>
    <scope>NUCLEOTIDE SEQUENCE [LARGE SCALE GENOMIC DNA]</scope>
    <source>
        <strain evidence="2 3">CIP 109452</strain>
    </source>
</reference>
<organism evidence="2 3">
    <name type="scientific">Brucella haematophila</name>
    <dbReference type="NCBI Taxonomy" id="419474"/>
    <lineage>
        <taxon>Bacteria</taxon>
        <taxon>Pseudomonadati</taxon>
        <taxon>Pseudomonadota</taxon>
        <taxon>Alphaproteobacteria</taxon>
        <taxon>Hyphomicrobiales</taxon>
        <taxon>Brucellaceae</taxon>
        <taxon>Brucella/Ochrobactrum group</taxon>
        <taxon>Brucella</taxon>
    </lineage>
</organism>
<feature type="chain" id="PRO_5047425765" evidence="1">
    <location>
        <begin position="20"/>
        <end position="107"/>
    </location>
</feature>
<keyword evidence="3" id="KW-1185">Reference proteome</keyword>
<proteinExistence type="predicted"/>
<dbReference type="EMBL" id="JAAVLN010000002">
    <property type="protein sequence ID" value="NKC04266.1"/>
    <property type="molecule type" value="Genomic_DNA"/>
</dbReference>
<evidence type="ECO:0000313" key="2">
    <source>
        <dbReference type="EMBL" id="NKC04266.1"/>
    </source>
</evidence>
<evidence type="ECO:0000256" key="1">
    <source>
        <dbReference type="SAM" id="SignalP"/>
    </source>
</evidence>
<evidence type="ECO:0000313" key="3">
    <source>
        <dbReference type="Proteomes" id="UP000704467"/>
    </source>
</evidence>
<protein>
    <submittedName>
        <fullName evidence="2">Uncharacterized protein</fullName>
    </submittedName>
</protein>
<feature type="signal peptide" evidence="1">
    <location>
        <begin position="1"/>
        <end position="19"/>
    </location>
</feature>
<gene>
    <name evidence="2" type="ORF">HED55_16545</name>
</gene>
<dbReference type="Proteomes" id="UP000704467">
    <property type="component" value="Unassembled WGS sequence"/>
</dbReference>
<keyword evidence="1" id="KW-0732">Signal</keyword>
<name>A0ABX1DMS7_9HYPH</name>
<sequence length="107" mass="11479">MKLVLAGLALIALSATVHAEEFNAELTAINFGTILAAEEPCGMSYEPAAIEKYVADNVPAEDVGFPATLTRWTRMQKSRVGDMTPSEKVAYCATARQTAAKLGFVKQ</sequence>
<comment type="caution">
    <text evidence="2">The sequence shown here is derived from an EMBL/GenBank/DDBJ whole genome shotgun (WGS) entry which is preliminary data.</text>
</comment>
<dbReference type="RefSeq" id="WP_138783701.1">
    <property type="nucleotide sequence ID" value="NZ_JBHEEQ010000004.1"/>
</dbReference>